<reference evidence="6 7" key="1">
    <citation type="submission" date="2016-07" db="EMBL/GenBank/DDBJ databases">
        <title>Pervasive Adenine N6-methylation of Active Genes in Fungi.</title>
        <authorList>
            <consortium name="DOE Joint Genome Institute"/>
            <person name="Mondo S.J."/>
            <person name="Dannebaum R.O."/>
            <person name="Kuo R.C."/>
            <person name="Labutti K."/>
            <person name="Haridas S."/>
            <person name="Kuo A."/>
            <person name="Salamov A."/>
            <person name="Ahrendt S.R."/>
            <person name="Lipzen A."/>
            <person name="Sullivan W."/>
            <person name="Andreopoulos W.B."/>
            <person name="Clum A."/>
            <person name="Lindquist E."/>
            <person name="Daum C."/>
            <person name="Ramamoorthy G.K."/>
            <person name="Gryganskyi A."/>
            <person name="Culley D."/>
            <person name="Magnuson J.K."/>
            <person name="James T.Y."/>
            <person name="O'Malley M.A."/>
            <person name="Stajich J.E."/>
            <person name="Spatafora J.W."/>
            <person name="Visel A."/>
            <person name="Grigoriev I.V."/>
        </authorList>
    </citation>
    <scope>NUCLEOTIDE SEQUENCE [LARGE SCALE GENOMIC DNA]</scope>
    <source>
        <strain evidence="6 7">ATCC 12442</strain>
    </source>
</reference>
<dbReference type="GO" id="GO:0006281">
    <property type="term" value="P:DNA repair"/>
    <property type="evidence" value="ECO:0007669"/>
    <property type="project" value="TreeGrafter"/>
</dbReference>
<feature type="region of interest" description="Disordered" evidence="4">
    <location>
        <begin position="51"/>
        <end position="78"/>
    </location>
</feature>
<feature type="compositionally biased region" description="Basic and acidic residues" evidence="4">
    <location>
        <begin position="258"/>
        <end position="267"/>
    </location>
</feature>
<dbReference type="GO" id="GO:0005634">
    <property type="term" value="C:nucleus"/>
    <property type="evidence" value="ECO:0007669"/>
    <property type="project" value="TreeGrafter"/>
</dbReference>
<feature type="compositionally biased region" description="Basic residues" evidence="4">
    <location>
        <begin position="229"/>
        <end position="240"/>
    </location>
</feature>
<protein>
    <recommendedName>
        <fullName evidence="5">SNF2 N-terminal domain-containing protein</fullName>
    </recommendedName>
</protein>
<dbReference type="InterPro" id="IPR027417">
    <property type="entry name" value="P-loop_NTPase"/>
</dbReference>
<sequence>MYAEDGLMADRNNSDVSMPSVFADMGLHPIRVDGSMGTGYSDIYQRYRDRMRRPGGGGPSLPANLRVERPGGGTDGDPKVRLRNIKSTFVTLLDLPESTQPRQVLTLLKRHQKQALYFMEHRETHGVDIGSLEPAPAEKHKFPKLWMPIAGTLERTGQQHYKNVLTHIKCLEMPKSVLGGILADDMGLGKTLSIISLVLKLPSQLKRCHRMKFIDDGGSQTQTSSSGMSRRKRQRQRGRARIAGGRSAKQQRAIRSAKGKEPDRGEGDGNDSDDFLSMDGPTLAGRGQSYDLLSDSEEEGFVADPLLLPPRKSGLINHNAGSSSDAGGSSDLSDIPTPDADFDYRDDISSFSESPNEDPDSDSGSDSDLSVNRPMTPPPEYENMMTKKKEQCERTFDENYHGRYAGGTLIVCPLSTMANWEEQLALHVLPGNLRVLSYHGSRRVRNPKASVSVRYCPDYLRCFAQ</sequence>
<feature type="region of interest" description="Disordered" evidence="4">
    <location>
        <begin position="213"/>
        <end position="288"/>
    </location>
</feature>
<feature type="region of interest" description="Disordered" evidence="4">
    <location>
        <begin position="306"/>
        <end position="382"/>
    </location>
</feature>
<dbReference type="GO" id="GO:0005524">
    <property type="term" value="F:ATP binding"/>
    <property type="evidence" value="ECO:0007669"/>
    <property type="project" value="UniProtKB-KW"/>
</dbReference>
<keyword evidence="2" id="KW-0378">Hydrolase</keyword>
<feature type="compositionally biased region" description="Low complexity" evidence="4">
    <location>
        <begin position="320"/>
        <end position="334"/>
    </location>
</feature>
<dbReference type="InterPro" id="IPR000330">
    <property type="entry name" value="SNF2_N"/>
</dbReference>
<dbReference type="AlphaFoldDB" id="A0A1Y1WCT2"/>
<feature type="compositionally biased region" description="Acidic residues" evidence="4">
    <location>
        <begin position="355"/>
        <end position="365"/>
    </location>
</feature>
<organism evidence="6 7">
    <name type="scientific">Linderina pennispora</name>
    <dbReference type="NCBI Taxonomy" id="61395"/>
    <lineage>
        <taxon>Eukaryota</taxon>
        <taxon>Fungi</taxon>
        <taxon>Fungi incertae sedis</taxon>
        <taxon>Zoopagomycota</taxon>
        <taxon>Kickxellomycotina</taxon>
        <taxon>Kickxellomycetes</taxon>
        <taxon>Kickxellales</taxon>
        <taxon>Kickxellaceae</taxon>
        <taxon>Linderina</taxon>
    </lineage>
</organism>
<dbReference type="InterPro" id="IPR050628">
    <property type="entry name" value="SNF2_RAD54_helicase_TF"/>
</dbReference>
<dbReference type="PANTHER" id="PTHR45626">
    <property type="entry name" value="TRANSCRIPTION TERMINATION FACTOR 2-RELATED"/>
    <property type="match status" value="1"/>
</dbReference>
<dbReference type="Pfam" id="PF00176">
    <property type="entry name" value="SNF2-rel_dom"/>
    <property type="match status" value="1"/>
</dbReference>
<evidence type="ECO:0000256" key="4">
    <source>
        <dbReference type="SAM" id="MobiDB-lite"/>
    </source>
</evidence>
<dbReference type="GO" id="GO:0008094">
    <property type="term" value="F:ATP-dependent activity, acting on DNA"/>
    <property type="evidence" value="ECO:0007669"/>
    <property type="project" value="TreeGrafter"/>
</dbReference>
<evidence type="ECO:0000256" key="1">
    <source>
        <dbReference type="ARBA" id="ARBA00022741"/>
    </source>
</evidence>
<keyword evidence="3" id="KW-0067">ATP-binding</keyword>
<dbReference type="GO" id="GO:0016787">
    <property type="term" value="F:hydrolase activity"/>
    <property type="evidence" value="ECO:0007669"/>
    <property type="project" value="UniProtKB-KW"/>
</dbReference>
<evidence type="ECO:0000256" key="2">
    <source>
        <dbReference type="ARBA" id="ARBA00022801"/>
    </source>
</evidence>
<dbReference type="RefSeq" id="XP_040744700.1">
    <property type="nucleotide sequence ID" value="XM_040883209.1"/>
</dbReference>
<accession>A0A1Y1WCT2</accession>
<dbReference type="OrthoDB" id="448448at2759"/>
<name>A0A1Y1WCT2_9FUNG</name>
<evidence type="ECO:0000313" key="7">
    <source>
        <dbReference type="Proteomes" id="UP000193922"/>
    </source>
</evidence>
<feature type="domain" description="SNF2 N-terminal" evidence="5">
    <location>
        <begin position="111"/>
        <end position="445"/>
    </location>
</feature>
<dbReference type="STRING" id="61395.A0A1Y1WCT2"/>
<keyword evidence="7" id="KW-1185">Reference proteome</keyword>
<dbReference type="Proteomes" id="UP000193922">
    <property type="component" value="Unassembled WGS sequence"/>
</dbReference>
<proteinExistence type="predicted"/>
<dbReference type="EMBL" id="MCFD01000004">
    <property type="protein sequence ID" value="ORX71185.1"/>
    <property type="molecule type" value="Genomic_DNA"/>
</dbReference>
<dbReference type="PANTHER" id="PTHR45626:SF52">
    <property type="entry name" value="SINGLE-STRANDED DNA-DEPENDENT ATPASE (EUROFUNG)"/>
    <property type="match status" value="1"/>
</dbReference>
<evidence type="ECO:0000259" key="5">
    <source>
        <dbReference type="Pfam" id="PF00176"/>
    </source>
</evidence>
<gene>
    <name evidence="6" type="ORF">DL89DRAFT_121243</name>
</gene>
<dbReference type="GeneID" id="63799857"/>
<evidence type="ECO:0000313" key="6">
    <source>
        <dbReference type="EMBL" id="ORX71185.1"/>
    </source>
</evidence>
<dbReference type="SUPFAM" id="SSF52540">
    <property type="entry name" value="P-loop containing nucleoside triphosphate hydrolases"/>
    <property type="match status" value="1"/>
</dbReference>
<feature type="compositionally biased region" description="Low complexity" evidence="4">
    <location>
        <begin position="217"/>
        <end position="228"/>
    </location>
</feature>
<evidence type="ECO:0000256" key="3">
    <source>
        <dbReference type="ARBA" id="ARBA00022840"/>
    </source>
</evidence>
<keyword evidence="1" id="KW-0547">Nucleotide-binding</keyword>
<comment type="caution">
    <text evidence="6">The sequence shown here is derived from an EMBL/GenBank/DDBJ whole genome shotgun (WGS) entry which is preliminary data.</text>
</comment>
<dbReference type="Gene3D" id="3.40.50.10810">
    <property type="entry name" value="Tandem AAA-ATPase domain"/>
    <property type="match status" value="2"/>
</dbReference>
<dbReference type="InterPro" id="IPR038718">
    <property type="entry name" value="SNF2-like_sf"/>
</dbReference>